<dbReference type="EnsemblMetazoa" id="GAUT035858-RA">
    <property type="protein sequence ID" value="GAUT035858-PA"/>
    <property type="gene ID" value="GAUT035858"/>
</dbReference>
<evidence type="ECO:0000256" key="3">
    <source>
        <dbReference type="SAM" id="MobiDB-lite"/>
    </source>
</evidence>
<feature type="coiled-coil region" evidence="2">
    <location>
        <begin position="67"/>
        <end position="94"/>
    </location>
</feature>
<evidence type="ECO:0000256" key="1">
    <source>
        <dbReference type="ARBA" id="ARBA00023054"/>
    </source>
</evidence>
<dbReference type="AlphaFoldDB" id="A0A1A9VFS7"/>
<dbReference type="Proteomes" id="UP000078200">
    <property type="component" value="Unassembled WGS sequence"/>
</dbReference>
<feature type="coiled-coil region" evidence="2">
    <location>
        <begin position="658"/>
        <end position="713"/>
    </location>
</feature>
<sequence length="918" mass="108099">MDENANSKASGSEDEPLVPDIIDDEFYKQLVNRVPEITKTLRQKDSQSSADNLQKLYICCNRFRINYNLERAKCQDLEEKIDALNGRLHEAQELNELNQATITELKRVIVLAETCGICFCGLRDLLRSLFRHKSTLNNKIDCRFINFQETIWRQKDAAHLREQAAQEELTRLKETTEQLQESIKTLSDTRAALRQKRDETKIREKLETEIRDLTKRLQIQRNYTSDLETANKTMEEKNKGLIKSLDETSGETYQHKKRIDVLTKDLELLQGEELKYREQIATFKQQNEKLTKMKVRQNLQILSLKTNMEHLNTVYNGVCNKLAKITVDYEYALQERDKHKMDLNQKKNLLKVREEEIVKCKHENSKLTKLQDNASRKHTALDKSKKEFEQQNLRLKTQLSTQDKEIEATRRVLQQLERNNYQLTNERDNLKRDLLLQHKCNEESQKATNEAHYEIRSLKDTQLLQERKYSRLLDEVMQLNAAKAKKSEETQNLFDKIDSLQSEIQIHKSYELELKRTISDIENHCAKLQTQHNTLAADNQALQRNIQAVSEGKTKLKTCLENLQNTNESLKAKLKHRDSETSKLQVQIDKMEKERRLLKTELRGAKLSEQHIKDEFLEKMKENDNYAKMQQQDLKTVDRLKRESDALVNEKNVVHSELSKREENCNQLNVKIKNLQKSHDQLQNEVVHYQEEINLMRTEIKNLITERDVLRKDREVAADLRQEVLQMHRLLNQERIKARAFQEEMLTPMNVHRWRSLKGKDPEKSDLIQQIQSLRKQLLSRNIAALRQNTALKESQTLYDALKEFMAKLPSIKIKEELNHVKAALSRKDRKLKSLTAEFNAKRVEEKSKDQEIEGLKINLTKLKQQLLEERKCNERQALMQVQVECLSAPPQLETHRTNNEAPRSQTHSQRNRRHPAR</sequence>
<dbReference type="VEuPathDB" id="VectorBase:GAUT035858"/>
<evidence type="ECO:0000313" key="5">
    <source>
        <dbReference type="Proteomes" id="UP000078200"/>
    </source>
</evidence>
<keyword evidence="5" id="KW-1185">Reference proteome</keyword>
<feature type="coiled-coil region" evidence="2">
    <location>
        <begin position="385"/>
        <end position="433"/>
    </location>
</feature>
<name>A0A1A9VFS7_GLOAU</name>
<proteinExistence type="predicted"/>
<dbReference type="Gene3D" id="1.20.1170.10">
    <property type="match status" value="1"/>
</dbReference>
<evidence type="ECO:0008006" key="6">
    <source>
        <dbReference type="Google" id="ProtNLM"/>
    </source>
</evidence>
<feature type="region of interest" description="Disordered" evidence="3">
    <location>
        <begin position="890"/>
        <end position="918"/>
    </location>
</feature>
<reference evidence="4" key="1">
    <citation type="submission" date="2020-05" db="UniProtKB">
        <authorList>
            <consortium name="EnsemblMetazoa"/>
        </authorList>
    </citation>
    <scope>IDENTIFICATION</scope>
    <source>
        <strain evidence="4">TTRI</strain>
    </source>
</reference>
<organism evidence="4 5">
    <name type="scientific">Glossina austeni</name>
    <name type="common">Savannah tsetse fly</name>
    <dbReference type="NCBI Taxonomy" id="7395"/>
    <lineage>
        <taxon>Eukaryota</taxon>
        <taxon>Metazoa</taxon>
        <taxon>Ecdysozoa</taxon>
        <taxon>Arthropoda</taxon>
        <taxon>Hexapoda</taxon>
        <taxon>Insecta</taxon>
        <taxon>Pterygota</taxon>
        <taxon>Neoptera</taxon>
        <taxon>Endopterygota</taxon>
        <taxon>Diptera</taxon>
        <taxon>Brachycera</taxon>
        <taxon>Muscomorpha</taxon>
        <taxon>Hippoboscoidea</taxon>
        <taxon>Glossinidae</taxon>
        <taxon>Glossina</taxon>
    </lineage>
</organism>
<keyword evidence="1 2" id="KW-0175">Coiled coil</keyword>
<evidence type="ECO:0000313" key="4">
    <source>
        <dbReference type="EnsemblMetazoa" id="GAUT035858-PA"/>
    </source>
</evidence>
<accession>A0A1A9VFS7</accession>
<evidence type="ECO:0000256" key="2">
    <source>
        <dbReference type="SAM" id="Coils"/>
    </source>
</evidence>
<feature type="coiled-coil region" evidence="2">
    <location>
        <begin position="818"/>
        <end position="866"/>
    </location>
</feature>
<dbReference type="STRING" id="7395.A0A1A9VFS7"/>
<feature type="coiled-coil region" evidence="2">
    <location>
        <begin position="155"/>
        <end position="223"/>
    </location>
</feature>
<dbReference type="GO" id="GO:0005856">
    <property type="term" value="C:cytoskeleton"/>
    <property type="evidence" value="ECO:0007669"/>
    <property type="project" value="TreeGrafter"/>
</dbReference>
<feature type="coiled-coil region" evidence="2">
    <location>
        <begin position="469"/>
        <end position="608"/>
    </location>
</feature>
<feature type="compositionally biased region" description="Polar residues" evidence="3">
    <location>
        <begin position="900"/>
        <end position="909"/>
    </location>
</feature>
<dbReference type="PANTHER" id="PTHR32083:SF0">
    <property type="entry name" value="CILIA AND FLAGELLA-ASSOCIATED PROTEIN 58"/>
    <property type="match status" value="1"/>
</dbReference>
<dbReference type="PANTHER" id="PTHR32083">
    <property type="entry name" value="CILIA AND FLAGELLA-ASSOCIATED PROTEIN 58-RELATED"/>
    <property type="match status" value="1"/>
</dbReference>
<protein>
    <recommendedName>
        <fullName evidence="6">Cilia- and flagella-associated protein 58</fullName>
    </recommendedName>
</protein>